<evidence type="ECO:0000313" key="3">
    <source>
        <dbReference type="Proteomes" id="UP001551176"/>
    </source>
</evidence>
<dbReference type="RefSeq" id="WP_359344084.1">
    <property type="nucleotide sequence ID" value="NZ_JBEYXV010000001.1"/>
</dbReference>
<dbReference type="InterPro" id="IPR013022">
    <property type="entry name" value="Xyl_isomerase-like_TIM-brl"/>
</dbReference>
<gene>
    <name evidence="2" type="ORF">ABZ921_03180</name>
</gene>
<dbReference type="EMBL" id="JBEYXV010000001">
    <property type="protein sequence ID" value="MEU6819606.1"/>
    <property type="molecule type" value="Genomic_DNA"/>
</dbReference>
<dbReference type="PANTHER" id="PTHR12110">
    <property type="entry name" value="HYDROXYPYRUVATE ISOMERASE"/>
    <property type="match status" value="1"/>
</dbReference>
<reference evidence="2 3" key="1">
    <citation type="submission" date="2024-06" db="EMBL/GenBank/DDBJ databases">
        <title>The Natural Products Discovery Center: Release of the First 8490 Sequenced Strains for Exploring Actinobacteria Biosynthetic Diversity.</title>
        <authorList>
            <person name="Kalkreuter E."/>
            <person name="Kautsar S.A."/>
            <person name="Yang D."/>
            <person name="Bader C.D."/>
            <person name="Teijaro C.N."/>
            <person name="Fluegel L."/>
            <person name="Davis C.M."/>
            <person name="Simpson J.R."/>
            <person name="Lauterbach L."/>
            <person name="Steele A.D."/>
            <person name="Gui C."/>
            <person name="Meng S."/>
            <person name="Li G."/>
            <person name="Viehrig K."/>
            <person name="Ye F."/>
            <person name="Su P."/>
            <person name="Kiefer A.F."/>
            <person name="Nichols A."/>
            <person name="Cepeda A.J."/>
            <person name="Yan W."/>
            <person name="Fan B."/>
            <person name="Jiang Y."/>
            <person name="Adhikari A."/>
            <person name="Zheng C.-J."/>
            <person name="Schuster L."/>
            <person name="Cowan T.M."/>
            <person name="Smanski M.J."/>
            <person name="Chevrette M.G."/>
            <person name="De Carvalho L.P.S."/>
            <person name="Shen B."/>
        </authorList>
    </citation>
    <scope>NUCLEOTIDE SEQUENCE [LARGE SCALE GENOMIC DNA]</scope>
    <source>
        <strain evidence="2 3">NPDC046838</strain>
    </source>
</reference>
<protein>
    <submittedName>
        <fullName evidence="2">Sugar phosphate isomerase/epimerase</fullName>
    </submittedName>
</protein>
<feature type="domain" description="Xylose isomerase-like TIM barrel" evidence="1">
    <location>
        <begin position="25"/>
        <end position="224"/>
    </location>
</feature>
<accession>A0ABV3BF27</accession>
<name>A0ABV3BF27_9ACTN</name>
<dbReference type="InterPro" id="IPR036237">
    <property type="entry name" value="Xyl_isomerase-like_sf"/>
</dbReference>
<keyword evidence="2" id="KW-0413">Isomerase</keyword>
<dbReference type="Proteomes" id="UP001551176">
    <property type="component" value="Unassembled WGS sequence"/>
</dbReference>
<comment type="caution">
    <text evidence="2">The sequence shown here is derived from an EMBL/GenBank/DDBJ whole genome shotgun (WGS) entry which is preliminary data.</text>
</comment>
<dbReference type="Pfam" id="PF01261">
    <property type="entry name" value="AP_endonuc_2"/>
    <property type="match status" value="1"/>
</dbReference>
<dbReference type="PANTHER" id="PTHR12110:SF41">
    <property type="entry name" value="INOSOSE DEHYDRATASE"/>
    <property type="match status" value="1"/>
</dbReference>
<sequence length="261" mass="27834">MPRPLSVQLYTVRDQLVDDREGTLRRLAGLGYGAVEPYDVLGDPKGLRRIVDDLGLTVSGTHAVQLLGPEPGPVLDAVATLGTDLAIVPAGIPPEEFTSRDGLARTADRLNSLADVARGHGIRIGYHNHWWEIEPRFDDRNGGDSGEAVLPHAVDVLAELLDPAVFLEIDTYWAAVGGAAVPELLRRLGDRVRALHLKDGPGTKEDPNVAVGGGTMPVPEILAAAPDAWRIVEFDSCAGDADTLFDELAASRAYLTSLEAA</sequence>
<dbReference type="InterPro" id="IPR050312">
    <property type="entry name" value="IolE/XylAMocC-like"/>
</dbReference>
<evidence type="ECO:0000259" key="1">
    <source>
        <dbReference type="Pfam" id="PF01261"/>
    </source>
</evidence>
<organism evidence="2 3">
    <name type="scientific">Streptomyces atriruber</name>
    <dbReference type="NCBI Taxonomy" id="545121"/>
    <lineage>
        <taxon>Bacteria</taxon>
        <taxon>Bacillati</taxon>
        <taxon>Actinomycetota</taxon>
        <taxon>Actinomycetes</taxon>
        <taxon>Kitasatosporales</taxon>
        <taxon>Streptomycetaceae</taxon>
        <taxon>Streptomyces</taxon>
    </lineage>
</organism>
<dbReference type="SUPFAM" id="SSF51658">
    <property type="entry name" value="Xylose isomerase-like"/>
    <property type="match status" value="1"/>
</dbReference>
<evidence type="ECO:0000313" key="2">
    <source>
        <dbReference type="EMBL" id="MEU6819606.1"/>
    </source>
</evidence>
<dbReference type="Gene3D" id="3.20.20.150">
    <property type="entry name" value="Divalent-metal-dependent TIM barrel enzymes"/>
    <property type="match status" value="1"/>
</dbReference>
<dbReference type="GO" id="GO:0016853">
    <property type="term" value="F:isomerase activity"/>
    <property type="evidence" value="ECO:0007669"/>
    <property type="project" value="UniProtKB-KW"/>
</dbReference>
<keyword evidence="3" id="KW-1185">Reference proteome</keyword>
<proteinExistence type="predicted"/>